<dbReference type="GO" id="GO:0004713">
    <property type="term" value="F:protein tyrosine kinase activity"/>
    <property type="evidence" value="ECO:0007669"/>
    <property type="project" value="TreeGrafter"/>
</dbReference>
<organism evidence="8 9">
    <name type="scientific">Desulfotalea psychrophila (strain LSv54 / DSM 12343)</name>
    <dbReference type="NCBI Taxonomy" id="177439"/>
    <lineage>
        <taxon>Bacteria</taxon>
        <taxon>Pseudomonadati</taxon>
        <taxon>Thermodesulfobacteriota</taxon>
        <taxon>Desulfobulbia</taxon>
        <taxon>Desulfobulbales</taxon>
        <taxon>Desulfocapsaceae</taxon>
        <taxon>Desulfotalea</taxon>
    </lineage>
</organism>
<dbReference type="EMBL" id="CR522870">
    <property type="protein sequence ID" value="CAG34780.1"/>
    <property type="molecule type" value="Genomic_DNA"/>
</dbReference>
<comment type="subcellular location">
    <subcellularLocation>
        <location evidence="1">Cell membrane</location>
        <topology evidence="1">Multi-pass membrane protein</topology>
    </subcellularLocation>
</comment>
<evidence type="ECO:0000313" key="9">
    <source>
        <dbReference type="Proteomes" id="UP000000602"/>
    </source>
</evidence>
<dbReference type="InterPro" id="IPR003856">
    <property type="entry name" value="LPS_length_determ_N"/>
</dbReference>
<accession>Q6AS84</accession>
<evidence type="ECO:0000256" key="2">
    <source>
        <dbReference type="ARBA" id="ARBA00022475"/>
    </source>
</evidence>
<dbReference type="GO" id="GO:0005886">
    <property type="term" value="C:plasma membrane"/>
    <property type="evidence" value="ECO:0007669"/>
    <property type="project" value="UniProtKB-SubCell"/>
</dbReference>
<dbReference type="eggNOG" id="COG3765">
    <property type="taxonomic scope" value="Bacteria"/>
</dbReference>
<sequence length="440" mass="49224">MQGRYFMQEDKTALLAREFRGRDKEQSPYFQNDEIDLLGLLHDIWDQRKFLMKIVLAVTLVAFLVLLVLPSTYQARMDIGQADSVALVVPVATGQDLLTRSYRFGIVSQYLKSFDSWVTFRQGNREGAFTDEELQGLQGEFVGLSVQVQAPKPIKGKAVSDPSVLRISYRGGGDNTSVEQRLTGFVLFVDKKAAAYVEQEMEVVIQKAGKEINNKIGLLRHAASVDRGNRITRLLAQQKKDLEQVDMEISALKASVLRSRAVRLTRLQENYAIAESLGIKLPTSMDNISERNVSNLKVMVTDQTAMPVYLLGTEVLAKRIQILREISDKKLYAQQLQPLLEKRELLLGSSELNGLRARKDDDAYIAELPGLLSRLQQLDAYTDDLQGVHALQVYSAATGSGHKIKPKKALILATTVLLSCFLAVALALLRTALQRRRESM</sequence>
<protein>
    <recommendedName>
        <fullName evidence="7">Polysaccharide chain length determinant N-terminal domain-containing protein</fullName>
    </recommendedName>
</protein>
<keyword evidence="9" id="KW-1185">Reference proteome</keyword>
<feature type="transmembrane region" description="Helical" evidence="6">
    <location>
        <begin position="50"/>
        <end position="69"/>
    </location>
</feature>
<dbReference type="OrthoDB" id="7028163at2"/>
<dbReference type="SUPFAM" id="SSF160355">
    <property type="entry name" value="Bacterial polysaccharide co-polymerase-like"/>
    <property type="match status" value="1"/>
</dbReference>
<evidence type="ECO:0000256" key="3">
    <source>
        <dbReference type="ARBA" id="ARBA00022692"/>
    </source>
</evidence>
<keyword evidence="4 6" id="KW-1133">Transmembrane helix</keyword>
<evidence type="ECO:0000256" key="1">
    <source>
        <dbReference type="ARBA" id="ARBA00004651"/>
    </source>
</evidence>
<keyword evidence="3 6" id="KW-0812">Transmembrane</keyword>
<dbReference type="HOGENOM" id="CLU_622190_0_0_7"/>
<dbReference type="PANTHER" id="PTHR32309">
    <property type="entry name" value="TYROSINE-PROTEIN KINASE"/>
    <property type="match status" value="1"/>
</dbReference>
<keyword evidence="2" id="KW-1003">Cell membrane</keyword>
<dbReference type="InterPro" id="IPR050445">
    <property type="entry name" value="Bact_polysacc_biosynth/exp"/>
</dbReference>
<evidence type="ECO:0000256" key="6">
    <source>
        <dbReference type="SAM" id="Phobius"/>
    </source>
</evidence>
<feature type="transmembrane region" description="Helical" evidence="6">
    <location>
        <begin position="409"/>
        <end position="429"/>
    </location>
</feature>
<evidence type="ECO:0000259" key="7">
    <source>
        <dbReference type="Pfam" id="PF02706"/>
    </source>
</evidence>
<dbReference type="AlphaFoldDB" id="Q6AS84"/>
<evidence type="ECO:0000313" key="8">
    <source>
        <dbReference type="EMBL" id="CAG34780.1"/>
    </source>
</evidence>
<gene>
    <name evidence="8" type="ordered locus">DP0051</name>
</gene>
<proteinExistence type="predicted"/>
<keyword evidence="5 6" id="KW-0472">Membrane</keyword>
<dbReference type="Gene3D" id="3.30.1890.10">
    <property type="entry name" value="FepE-like"/>
    <property type="match status" value="1"/>
</dbReference>
<evidence type="ECO:0000256" key="5">
    <source>
        <dbReference type="ARBA" id="ARBA00023136"/>
    </source>
</evidence>
<dbReference type="PANTHER" id="PTHR32309:SF13">
    <property type="entry name" value="FERRIC ENTEROBACTIN TRANSPORT PROTEIN FEPE"/>
    <property type="match status" value="1"/>
</dbReference>
<feature type="domain" description="Polysaccharide chain length determinant N-terminal" evidence="7">
    <location>
        <begin position="33"/>
        <end position="113"/>
    </location>
</feature>
<dbReference type="Pfam" id="PF02706">
    <property type="entry name" value="Wzz"/>
    <property type="match status" value="1"/>
</dbReference>
<reference evidence="9" key="1">
    <citation type="journal article" date="2004" name="Environ. Microbiol.">
        <title>The genome of Desulfotalea psychrophila, a sulfate-reducing bacterium from permanently cold Arctic sediments.</title>
        <authorList>
            <person name="Rabus R."/>
            <person name="Ruepp A."/>
            <person name="Frickey T."/>
            <person name="Rattei T."/>
            <person name="Fartmann B."/>
            <person name="Stark M."/>
            <person name="Bauer M."/>
            <person name="Zibat A."/>
            <person name="Lombardot T."/>
            <person name="Becker I."/>
            <person name="Amann J."/>
            <person name="Gellner K."/>
            <person name="Teeling H."/>
            <person name="Leuschner W.D."/>
            <person name="Gloeckner F.-O."/>
            <person name="Lupas A.N."/>
            <person name="Amann R."/>
            <person name="Klenk H.-P."/>
        </authorList>
    </citation>
    <scope>NUCLEOTIDE SEQUENCE [LARGE SCALE GENOMIC DNA]</scope>
    <source>
        <strain evidence="9">DSM 12343 / LSv54</strain>
    </source>
</reference>
<dbReference type="STRING" id="177439.DP0051"/>
<dbReference type="Proteomes" id="UP000000602">
    <property type="component" value="Chromosome"/>
</dbReference>
<dbReference type="KEGG" id="dps:DP0051"/>
<name>Q6AS84_DESPS</name>
<evidence type="ECO:0000256" key="4">
    <source>
        <dbReference type="ARBA" id="ARBA00022989"/>
    </source>
</evidence>